<dbReference type="SUPFAM" id="SSF54791">
    <property type="entry name" value="Eukaryotic type KH-domain (KH-domain type I)"/>
    <property type="match status" value="1"/>
</dbReference>
<dbReference type="InterPro" id="IPR006674">
    <property type="entry name" value="HD_domain"/>
</dbReference>
<dbReference type="Gene3D" id="3.30.1370.10">
    <property type="entry name" value="K Homology domain, type 1"/>
    <property type="match status" value="1"/>
</dbReference>
<dbReference type="Proteomes" id="UP000509122">
    <property type="component" value="Chromosome"/>
</dbReference>
<feature type="coiled-coil region" evidence="7">
    <location>
        <begin position="37"/>
        <end position="150"/>
    </location>
</feature>
<keyword evidence="7" id="KW-0175">Coiled coil</keyword>
<dbReference type="PANTHER" id="PTHR12826:SF15">
    <property type="entry name" value="RIBONUCLEASE Y"/>
    <property type="match status" value="1"/>
</dbReference>
<dbReference type="SMART" id="SM00471">
    <property type="entry name" value="HDc"/>
    <property type="match status" value="1"/>
</dbReference>
<comment type="function">
    <text evidence="5">Endoribonuclease that initiates mRNA decay.</text>
</comment>
<dbReference type="KEGG" id="rphy:RP166_4610"/>
<evidence type="ECO:0000313" key="9">
    <source>
        <dbReference type="EMBL" id="QKX95445.1"/>
    </source>
</evidence>
<dbReference type="PANTHER" id="PTHR12826">
    <property type="entry name" value="RIBONUCLEASE Y"/>
    <property type="match status" value="1"/>
</dbReference>
<comment type="subcellular location">
    <subcellularLocation>
        <location evidence="5">Cell membrane</location>
        <topology evidence="5">Single-pass membrane protein</topology>
    </subcellularLocation>
</comment>
<dbReference type="InterPro" id="IPR036612">
    <property type="entry name" value="KH_dom_type_1_sf"/>
</dbReference>
<dbReference type="InterPro" id="IPR022711">
    <property type="entry name" value="RNase_Y_N"/>
</dbReference>
<dbReference type="InterPro" id="IPR003607">
    <property type="entry name" value="HD/PDEase_dom"/>
</dbReference>
<dbReference type="HAMAP" id="MF_00335">
    <property type="entry name" value="RNase_Y"/>
    <property type="match status" value="1"/>
</dbReference>
<dbReference type="AlphaFoldDB" id="A0A859IBJ3"/>
<accession>A0A859IBJ3</accession>
<organism evidence="9 10">
    <name type="scientific">Rapeseed phyllody phytoplasma</name>
    <dbReference type="NCBI Taxonomy" id="2490543"/>
    <lineage>
        <taxon>Bacteria</taxon>
        <taxon>Bacillati</taxon>
        <taxon>Mycoplasmatota</taxon>
        <taxon>Mollicutes</taxon>
        <taxon>Acholeplasmatales</taxon>
        <taxon>Acholeplasmataceae</taxon>
        <taxon>Candidatus Phytoplasma</taxon>
        <taxon>16SrI (Aster yellows group)</taxon>
    </lineage>
</organism>
<sequence length="528" mass="60275">MKGDYWRTHCVMGCSLFVFALICGSIIGYFLYSFFNQKKLEEKKQAFDNKLKEKEKDLQQREQEMMRNAKIEITSLRQKLELDLEQRTNTIVDLESKNNRREELLNNRTESLNKREEHLDSEQQIISHTKKNLEQQIKEQETILNTQKQQLEKIASLTQDQARQIIMKETRDQTTYEMMSYIKQEEEKAKSEASKKAKTLLVLAMQKYAGDITGEKNISVVNIPNEDMKGRIIGRQGRNIKSLEVLTGVDLIIDESPCTIILSSFDPIRREIAKKTLEFLVSDGRIHPSRIEKALETSTIEVDNFIKEMGEEAAFITKIGEVHPDLIKILGKLHFRISYSQNVLKHSLEVAFLAGKLASEIGENEILARRAGLFHDIGKALDHEMEGSHVEIGVFIASKYKEKKEVIDAIASHHEDQEPQSIIAVLVAIADTLSSARPGARKESVENYIQRLTKLETIANATEGVAKSYAIQAGREIRVIVEPDKIADNFIFQTARTIKEQIEKDISYNGVIKVTVIRETRAVEMAKL</sequence>
<evidence type="ECO:0000256" key="5">
    <source>
        <dbReference type="HAMAP-Rule" id="MF_00335"/>
    </source>
</evidence>
<dbReference type="InterPro" id="IPR017705">
    <property type="entry name" value="Ribonuclease_Y"/>
</dbReference>
<dbReference type="PROSITE" id="PS50084">
    <property type="entry name" value="KH_TYPE_1"/>
    <property type="match status" value="1"/>
</dbReference>
<protein>
    <recommendedName>
        <fullName evidence="5 6">Ribonuclease Y</fullName>
        <shortName evidence="5">RNase Y</shortName>
        <ecNumber evidence="5 6">3.1.-.-</ecNumber>
    </recommendedName>
</protein>
<evidence type="ECO:0000256" key="7">
    <source>
        <dbReference type="SAM" id="Coils"/>
    </source>
</evidence>
<keyword evidence="5" id="KW-1133">Transmembrane helix</keyword>
<dbReference type="EC" id="3.1.-.-" evidence="5 6"/>
<dbReference type="Pfam" id="PF12072">
    <property type="entry name" value="RNase_Y_N"/>
    <property type="match status" value="1"/>
</dbReference>
<proteinExistence type="inferred from homology"/>
<dbReference type="PROSITE" id="PS51831">
    <property type="entry name" value="HD"/>
    <property type="match status" value="1"/>
</dbReference>
<dbReference type="SMART" id="SM00322">
    <property type="entry name" value="KH"/>
    <property type="match status" value="1"/>
</dbReference>
<keyword evidence="2 5" id="KW-0255">Endonuclease</keyword>
<dbReference type="CDD" id="cd00077">
    <property type="entry name" value="HDc"/>
    <property type="match status" value="1"/>
</dbReference>
<dbReference type="GO" id="GO:0004521">
    <property type="term" value="F:RNA endonuclease activity"/>
    <property type="evidence" value="ECO:0007669"/>
    <property type="project" value="UniProtKB-UniRule"/>
</dbReference>
<dbReference type="Pfam" id="PF00013">
    <property type="entry name" value="KH_1"/>
    <property type="match status" value="1"/>
</dbReference>
<evidence type="ECO:0000256" key="3">
    <source>
        <dbReference type="ARBA" id="ARBA00022801"/>
    </source>
</evidence>
<dbReference type="InterPro" id="IPR004087">
    <property type="entry name" value="KH_dom"/>
</dbReference>
<evidence type="ECO:0000256" key="2">
    <source>
        <dbReference type="ARBA" id="ARBA00022759"/>
    </source>
</evidence>
<dbReference type="EMBL" id="CP055264">
    <property type="protein sequence ID" value="QKX95445.1"/>
    <property type="molecule type" value="Genomic_DNA"/>
</dbReference>
<comment type="similarity">
    <text evidence="5">Belongs to the RNase Y family.</text>
</comment>
<keyword evidence="5" id="KW-0472">Membrane</keyword>
<dbReference type="InterPro" id="IPR006675">
    <property type="entry name" value="HDIG_dom"/>
</dbReference>
<dbReference type="NCBIfam" id="TIGR03319">
    <property type="entry name" value="RNase_Y"/>
    <property type="match status" value="1"/>
</dbReference>
<dbReference type="Gene3D" id="1.10.3210.10">
    <property type="entry name" value="Hypothetical protein af1432"/>
    <property type="match status" value="1"/>
</dbReference>
<dbReference type="Pfam" id="PF01966">
    <property type="entry name" value="HD"/>
    <property type="match status" value="1"/>
</dbReference>
<keyword evidence="1 5" id="KW-0540">Nuclease</keyword>
<dbReference type="CDD" id="cd22431">
    <property type="entry name" value="KH-I_RNaseY"/>
    <property type="match status" value="1"/>
</dbReference>
<gene>
    <name evidence="5 9" type="primary">rny</name>
    <name evidence="9" type="ORF">RP166_4610</name>
</gene>
<evidence type="ECO:0000256" key="1">
    <source>
        <dbReference type="ARBA" id="ARBA00022722"/>
    </source>
</evidence>
<keyword evidence="3 5" id="KW-0378">Hydrolase</keyword>
<evidence type="ECO:0000256" key="6">
    <source>
        <dbReference type="NCBIfam" id="TIGR03319"/>
    </source>
</evidence>
<evidence type="ECO:0000259" key="8">
    <source>
        <dbReference type="PROSITE" id="PS51831"/>
    </source>
</evidence>
<keyword evidence="5" id="KW-0812">Transmembrane</keyword>
<dbReference type="GO" id="GO:0005886">
    <property type="term" value="C:plasma membrane"/>
    <property type="evidence" value="ECO:0007669"/>
    <property type="project" value="UniProtKB-SubCell"/>
</dbReference>
<name>A0A859IBJ3_9MOLU</name>
<reference evidence="9 10" key="1">
    <citation type="submission" date="2020-06" db="EMBL/GenBank/DDBJ databases">
        <title>Complete genome sequence of Candidatus Phytoplasma asteris RP166.</title>
        <authorList>
            <person name="Cho S.-T."/>
            <person name="Zwolinska A."/>
            <person name="Huang W."/>
            <person name="Wouters R."/>
            <person name="Hogenhout S.A."/>
            <person name="Kuo C.-H."/>
        </authorList>
    </citation>
    <scope>NUCLEOTIDE SEQUENCE [LARGE SCALE GENOMIC DNA]</scope>
    <source>
        <strain evidence="9">RP166</strain>
    </source>
</reference>
<keyword evidence="5" id="KW-1003">Cell membrane</keyword>
<dbReference type="NCBIfam" id="TIGR00277">
    <property type="entry name" value="HDIG"/>
    <property type="match status" value="1"/>
</dbReference>
<dbReference type="GO" id="GO:0003723">
    <property type="term" value="F:RNA binding"/>
    <property type="evidence" value="ECO:0007669"/>
    <property type="project" value="UniProtKB-UniRule"/>
</dbReference>
<evidence type="ECO:0000313" key="10">
    <source>
        <dbReference type="Proteomes" id="UP000509122"/>
    </source>
</evidence>
<dbReference type="InterPro" id="IPR004088">
    <property type="entry name" value="KH_dom_type_1"/>
</dbReference>
<feature type="domain" description="HD" evidence="8">
    <location>
        <begin position="343"/>
        <end position="436"/>
    </location>
</feature>
<dbReference type="SUPFAM" id="SSF109604">
    <property type="entry name" value="HD-domain/PDEase-like"/>
    <property type="match status" value="1"/>
</dbReference>
<dbReference type="GO" id="GO:0016787">
    <property type="term" value="F:hydrolase activity"/>
    <property type="evidence" value="ECO:0007669"/>
    <property type="project" value="UniProtKB-KW"/>
</dbReference>
<keyword evidence="4 5" id="KW-0694">RNA-binding</keyword>
<dbReference type="GO" id="GO:0006402">
    <property type="term" value="P:mRNA catabolic process"/>
    <property type="evidence" value="ECO:0007669"/>
    <property type="project" value="UniProtKB-UniRule"/>
</dbReference>
<feature type="transmembrane region" description="Helical" evidence="5">
    <location>
        <begin position="12"/>
        <end position="35"/>
    </location>
</feature>
<evidence type="ECO:0000256" key="4">
    <source>
        <dbReference type="ARBA" id="ARBA00022884"/>
    </source>
</evidence>